<dbReference type="InterPro" id="IPR006145">
    <property type="entry name" value="PsdUridine_synth_RsuA/RluA"/>
</dbReference>
<dbReference type="SMART" id="SM00363">
    <property type="entry name" value="S4"/>
    <property type="match status" value="1"/>
</dbReference>
<dbReference type="Pfam" id="PF01479">
    <property type="entry name" value="S4"/>
    <property type="match status" value="1"/>
</dbReference>
<reference evidence="7" key="1">
    <citation type="submission" date="2017-09" db="EMBL/GenBank/DDBJ databases">
        <authorList>
            <person name="Shetty A S."/>
        </authorList>
    </citation>
    <scope>NUCLEOTIDE SEQUENCE [LARGE SCALE GENOMIC DNA]</scope>
</reference>
<protein>
    <recommendedName>
        <fullName evidence="4">Pseudouridine synthase</fullName>
        <ecNumber evidence="4">5.4.99.-</ecNumber>
    </recommendedName>
</protein>
<keyword evidence="3" id="KW-0694">RNA-binding</keyword>
<dbReference type="InterPro" id="IPR050343">
    <property type="entry name" value="RsuA_PseudoU_synthase"/>
</dbReference>
<dbReference type="RefSeq" id="WP_096240917.1">
    <property type="nucleotide sequence ID" value="NZ_LT907978.1"/>
</dbReference>
<evidence type="ECO:0000256" key="4">
    <source>
        <dbReference type="RuleBase" id="RU003887"/>
    </source>
</evidence>
<dbReference type="NCBIfam" id="TIGR00093">
    <property type="entry name" value="pseudouridine synthase"/>
    <property type="match status" value="1"/>
</dbReference>
<dbReference type="KEGG" id="ehl:EHLA_2440"/>
<comment type="similarity">
    <text evidence="1 4">Belongs to the pseudouridine synthase RsuA family.</text>
</comment>
<sequence>MTDTGRKNQDFKEKISTGEPMRLNKFLSDAGVCSRRQADRYVEQGRILIDGEPAQLGQKVHAGQEVRVDGKCISISRKQIVLAVNKPKGIVCTTEKRERDNIVDFLKYPERVYPVGRLDKDSEGLILMTNDGELMNEILKARNYHEKEYEVTINRPVTNAFLKQMSEGVEILDTVTRPCKVKKTGVYTFRIILTQGMNRQIRRMCEACGYRVRELKRLRIMNIHLGDLPTGKYREITGEELSKLEKLAGRKPEGVYHG</sequence>
<dbReference type="PROSITE" id="PS01149">
    <property type="entry name" value="PSI_RSU"/>
    <property type="match status" value="1"/>
</dbReference>
<feature type="domain" description="RNA-binding S4" evidence="5">
    <location>
        <begin position="21"/>
        <end position="85"/>
    </location>
</feature>
<dbReference type="PROSITE" id="PS50889">
    <property type="entry name" value="S4"/>
    <property type="match status" value="1"/>
</dbReference>
<dbReference type="SUPFAM" id="SSF55174">
    <property type="entry name" value="Alpha-L RNA-binding motif"/>
    <property type="match status" value="1"/>
</dbReference>
<dbReference type="STRING" id="39488.ERS852450_00466"/>
<dbReference type="InterPro" id="IPR042092">
    <property type="entry name" value="PsdUridine_s_RsuA/RluB/E/F_cat"/>
</dbReference>
<dbReference type="CDD" id="cd02554">
    <property type="entry name" value="PseudoU_synth_RluF"/>
    <property type="match status" value="1"/>
</dbReference>
<dbReference type="FunFam" id="3.10.290.10:FF:000003">
    <property type="entry name" value="Pseudouridine synthase"/>
    <property type="match status" value="1"/>
</dbReference>
<keyword evidence="7" id="KW-1185">Reference proteome</keyword>
<evidence type="ECO:0000313" key="7">
    <source>
        <dbReference type="Proteomes" id="UP000217549"/>
    </source>
</evidence>
<dbReference type="InterPro" id="IPR002942">
    <property type="entry name" value="S4_RNA-bd"/>
</dbReference>
<dbReference type="InterPro" id="IPR020094">
    <property type="entry name" value="TruA/RsuA/RluB/E/F_N"/>
</dbReference>
<dbReference type="Gene3D" id="3.30.70.580">
    <property type="entry name" value="Pseudouridine synthase I, catalytic domain, N-terminal subdomain"/>
    <property type="match status" value="1"/>
</dbReference>
<proteinExistence type="inferred from homology"/>
<evidence type="ECO:0000256" key="1">
    <source>
        <dbReference type="ARBA" id="ARBA00008348"/>
    </source>
</evidence>
<evidence type="ECO:0000313" key="6">
    <source>
        <dbReference type="EMBL" id="SOB72994.1"/>
    </source>
</evidence>
<dbReference type="Gene3D" id="3.10.290.10">
    <property type="entry name" value="RNA-binding S4 domain"/>
    <property type="match status" value="1"/>
</dbReference>
<dbReference type="Gene3D" id="3.30.70.1560">
    <property type="entry name" value="Alpha-L RNA-binding motif"/>
    <property type="match status" value="1"/>
</dbReference>
<evidence type="ECO:0000256" key="3">
    <source>
        <dbReference type="PROSITE-ProRule" id="PRU00182"/>
    </source>
</evidence>
<dbReference type="InterPro" id="IPR020103">
    <property type="entry name" value="PsdUridine_synth_cat_dom_sf"/>
</dbReference>
<gene>
    <name evidence="6" type="ORF">EHLA_2440</name>
</gene>
<dbReference type="AlphaFoldDB" id="A0A285PTU2"/>
<evidence type="ECO:0000256" key="2">
    <source>
        <dbReference type="ARBA" id="ARBA00023235"/>
    </source>
</evidence>
<dbReference type="PANTHER" id="PTHR47683">
    <property type="entry name" value="PSEUDOURIDINE SYNTHASE FAMILY PROTEIN-RELATED"/>
    <property type="match status" value="1"/>
</dbReference>
<organism evidence="6 7">
    <name type="scientific">Anaerobutyricum hallii</name>
    <dbReference type="NCBI Taxonomy" id="39488"/>
    <lineage>
        <taxon>Bacteria</taxon>
        <taxon>Bacillati</taxon>
        <taxon>Bacillota</taxon>
        <taxon>Clostridia</taxon>
        <taxon>Lachnospirales</taxon>
        <taxon>Lachnospiraceae</taxon>
        <taxon>Anaerobutyricum</taxon>
    </lineage>
</organism>
<dbReference type="PANTHER" id="PTHR47683:SF2">
    <property type="entry name" value="RNA-BINDING S4 DOMAIN-CONTAINING PROTEIN"/>
    <property type="match status" value="1"/>
</dbReference>
<dbReference type="Pfam" id="PF00849">
    <property type="entry name" value="PseudoU_synth_2"/>
    <property type="match status" value="1"/>
</dbReference>
<dbReference type="SUPFAM" id="SSF55120">
    <property type="entry name" value="Pseudouridine synthase"/>
    <property type="match status" value="1"/>
</dbReference>
<dbReference type="GO" id="GO:0000455">
    <property type="term" value="P:enzyme-directed rRNA pseudouridine synthesis"/>
    <property type="evidence" value="ECO:0007669"/>
    <property type="project" value="UniProtKB-ARBA"/>
</dbReference>
<dbReference type="GO" id="GO:0120159">
    <property type="term" value="F:rRNA pseudouridine synthase activity"/>
    <property type="evidence" value="ECO:0007669"/>
    <property type="project" value="UniProtKB-ARBA"/>
</dbReference>
<accession>A0A285PTU2</accession>
<dbReference type="GO" id="GO:0003723">
    <property type="term" value="F:RNA binding"/>
    <property type="evidence" value="ECO:0007669"/>
    <property type="project" value="UniProtKB-KW"/>
</dbReference>
<dbReference type="InterPro" id="IPR018496">
    <property type="entry name" value="PsdUridine_synth_RsuA/RluB_CS"/>
</dbReference>
<dbReference type="FunFam" id="3.30.70.1560:FF:000002">
    <property type="entry name" value="Pseudouridine synthase"/>
    <property type="match status" value="1"/>
</dbReference>
<dbReference type="Proteomes" id="UP000217549">
    <property type="component" value="Chromosome I"/>
</dbReference>
<dbReference type="CDD" id="cd00165">
    <property type="entry name" value="S4"/>
    <property type="match status" value="1"/>
</dbReference>
<keyword evidence="2 4" id="KW-0413">Isomerase</keyword>
<dbReference type="InterPro" id="IPR036986">
    <property type="entry name" value="S4_RNA-bd_sf"/>
</dbReference>
<name>A0A285PTU2_9FIRM</name>
<dbReference type="EMBL" id="LT907978">
    <property type="protein sequence ID" value="SOB72994.1"/>
    <property type="molecule type" value="Genomic_DNA"/>
</dbReference>
<evidence type="ECO:0000259" key="5">
    <source>
        <dbReference type="SMART" id="SM00363"/>
    </source>
</evidence>
<dbReference type="EC" id="5.4.99.-" evidence="4"/>
<dbReference type="InterPro" id="IPR000748">
    <property type="entry name" value="PsdUridine_synth_RsuA/RluB/E/F"/>
</dbReference>